<evidence type="ECO:0000313" key="3">
    <source>
        <dbReference type="Proteomes" id="UP000594262"/>
    </source>
</evidence>
<feature type="domain" description="Glutamine amidotransferase" evidence="1">
    <location>
        <begin position="102"/>
        <end position="209"/>
    </location>
</feature>
<dbReference type="AlphaFoldDB" id="A0A7M5V1P4"/>
<reference evidence="2" key="1">
    <citation type="submission" date="2021-01" db="UniProtKB">
        <authorList>
            <consortium name="EnsemblMetazoa"/>
        </authorList>
    </citation>
    <scope>IDENTIFICATION</scope>
</reference>
<dbReference type="PANTHER" id="PTHR42695">
    <property type="entry name" value="GLUTAMINE AMIDOTRANSFERASE YLR126C-RELATED"/>
    <property type="match status" value="1"/>
</dbReference>
<dbReference type="InterPro" id="IPR044992">
    <property type="entry name" value="ChyE-like"/>
</dbReference>
<protein>
    <recommendedName>
        <fullName evidence="1">Glutamine amidotransferase domain-containing protein</fullName>
    </recommendedName>
</protein>
<accession>A0A7M5V1P4</accession>
<dbReference type="Pfam" id="PF00117">
    <property type="entry name" value="GATase"/>
    <property type="match status" value="1"/>
</dbReference>
<dbReference type="PANTHER" id="PTHR42695:SF5">
    <property type="entry name" value="GLUTAMINE AMIDOTRANSFERASE YLR126C-RELATED"/>
    <property type="match status" value="1"/>
</dbReference>
<dbReference type="GO" id="GO:0005829">
    <property type="term" value="C:cytosol"/>
    <property type="evidence" value="ECO:0007669"/>
    <property type="project" value="TreeGrafter"/>
</dbReference>
<dbReference type="InterPro" id="IPR017926">
    <property type="entry name" value="GATASE"/>
</dbReference>
<dbReference type="RefSeq" id="XP_066936118.1">
    <property type="nucleotide sequence ID" value="XM_067080017.1"/>
</dbReference>
<evidence type="ECO:0000313" key="2">
    <source>
        <dbReference type="EnsemblMetazoa" id="CLYHEMP001965.1"/>
    </source>
</evidence>
<sequence length="256" mass="29428">MMSSDGKLAIISCEDAPKWGGPEGARRLCKMFKNQPDETWEYFMATEGEIPDSSKLEEYKGFVLTGSHYSANDQHDWILRLEKFLKDVFEYQEAKKQCSPKLVGICFGHQIMAKSLGAKVVKNNQGKFVFELGQIDVDQGFKEKEYYQKVFKEDPSFSMFQSHSEEVKDLPSDVIQSVARSDKCEHEILTYNKEGGLSFQGHMEITSEECLEKILPAIKNAGVYTTDQESEMKETLKKRENQREQVVTLIKEYLEE</sequence>
<dbReference type="Gene3D" id="3.40.50.880">
    <property type="match status" value="1"/>
</dbReference>
<proteinExistence type="predicted"/>
<dbReference type="PROSITE" id="PS51273">
    <property type="entry name" value="GATASE_TYPE_1"/>
    <property type="match status" value="1"/>
</dbReference>
<dbReference type="InterPro" id="IPR029062">
    <property type="entry name" value="Class_I_gatase-like"/>
</dbReference>
<name>A0A7M5V1P4_9CNID</name>
<dbReference type="GeneID" id="136823858"/>
<dbReference type="OrthoDB" id="92161at2759"/>
<dbReference type="SUPFAM" id="SSF52317">
    <property type="entry name" value="Class I glutamine amidotransferase-like"/>
    <property type="match status" value="1"/>
</dbReference>
<dbReference type="EnsemblMetazoa" id="CLYHEMT001965.1">
    <property type="protein sequence ID" value="CLYHEMP001965.1"/>
    <property type="gene ID" value="CLYHEMG001965"/>
</dbReference>
<evidence type="ECO:0000259" key="1">
    <source>
        <dbReference type="Pfam" id="PF00117"/>
    </source>
</evidence>
<organism evidence="2 3">
    <name type="scientific">Clytia hemisphaerica</name>
    <dbReference type="NCBI Taxonomy" id="252671"/>
    <lineage>
        <taxon>Eukaryota</taxon>
        <taxon>Metazoa</taxon>
        <taxon>Cnidaria</taxon>
        <taxon>Hydrozoa</taxon>
        <taxon>Hydroidolina</taxon>
        <taxon>Leptothecata</taxon>
        <taxon>Obeliida</taxon>
        <taxon>Clytiidae</taxon>
        <taxon>Clytia</taxon>
    </lineage>
</organism>
<dbReference type="CDD" id="cd01741">
    <property type="entry name" value="GATase1_1"/>
    <property type="match status" value="1"/>
</dbReference>
<keyword evidence="3" id="KW-1185">Reference proteome</keyword>
<dbReference type="Proteomes" id="UP000594262">
    <property type="component" value="Unplaced"/>
</dbReference>